<sequence length="107" mass="12839">MRVGFKLKLKNENVQEEYKKRHDQLWPEMLEVLDKAGIKNYSIWNSGQDLFGYYEVEDLDYSDRVQAESEIVAKWNVYMQDLLESRVDDDSNVFPVKEAMDLMFYKK</sequence>
<gene>
    <name evidence="1" type="ORF">GM661_01450</name>
</gene>
<keyword evidence="1" id="KW-0413">Isomerase</keyword>
<accession>A0A8A7K5Y4</accession>
<dbReference type="GO" id="GO:0062192">
    <property type="term" value="F:L-rhamnose mutarotase activity"/>
    <property type="evidence" value="ECO:0007669"/>
    <property type="project" value="UniProtKB-EC"/>
</dbReference>
<name>A0A8A7K5Y4_9FIRM</name>
<dbReference type="RefSeq" id="WP_230868443.1">
    <property type="nucleotide sequence ID" value="NZ_CP046640.1"/>
</dbReference>
<organism evidence="1 2">
    <name type="scientific">Iocasia fonsfrigidae</name>
    <dbReference type="NCBI Taxonomy" id="2682810"/>
    <lineage>
        <taxon>Bacteria</taxon>
        <taxon>Bacillati</taxon>
        <taxon>Bacillota</taxon>
        <taxon>Clostridia</taxon>
        <taxon>Halanaerobiales</taxon>
        <taxon>Halanaerobiaceae</taxon>
        <taxon>Iocasia</taxon>
    </lineage>
</organism>
<dbReference type="EC" id="5.1.3.32" evidence="1"/>
<evidence type="ECO:0000313" key="2">
    <source>
        <dbReference type="Proteomes" id="UP000665020"/>
    </source>
</evidence>
<dbReference type="PANTHER" id="PTHR34389">
    <property type="entry name" value="L-RHAMNOSE MUTAROTASE"/>
    <property type="match status" value="1"/>
</dbReference>
<dbReference type="Pfam" id="PF05336">
    <property type="entry name" value="rhaM"/>
    <property type="match status" value="1"/>
</dbReference>
<dbReference type="InterPro" id="IPR011008">
    <property type="entry name" value="Dimeric_a/b-barrel"/>
</dbReference>
<dbReference type="Proteomes" id="UP000665020">
    <property type="component" value="Chromosome"/>
</dbReference>
<protein>
    <submittedName>
        <fullName evidence="1">L-rhamnose mutarotase</fullName>
        <ecNumber evidence="1">5.1.3.32</ecNumber>
    </submittedName>
</protein>
<keyword evidence="2" id="KW-1185">Reference proteome</keyword>
<reference evidence="1" key="1">
    <citation type="submission" date="2019-12" db="EMBL/GenBank/DDBJ databases">
        <authorList>
            <person name="zhang j."/>
            <person name="sun C.M."/>
        </authorList>
    </citation>
    <scope>NUCLEOTIDE SEQUENCE</scope>
    <source>
        <strain evidence="1">NS-1</strain>
    </source>
</reference>
<dbReference type="InterPro" id="IPR008000">
    <property type="entry name" value="Rham/fucose_mutarotase"/>
</dbReference>
<proteinExistence type="predicted"/>
<dbReference type="KEGG" id="ifn:GM661_01450"/>
<dbReference type="SUPFAM" id="SSF54909">
    <property type="entry name" value="Dimeric alpha+beta barrel"/>
    <property type="match status" value="1"/>
</dbReference>
<dbReference type="GO" id="GO:0019301">
    <property type="term" value="P:rhamnose catabolic process"/>
    <property type="evidence" value="ECO:0007669"/>
    <property type="project" value="TreeGrafter"/>
</dbReference>
<dbReference type="Gene3D" id="3.30.70.100">
    <property type="match status" value="1"/>
</dbReference>
<evidence type="ECO:0000313" key="1">
    <source>
        <dbReference type="EMBL" id="QTL96731.1"/>
    </source>
</evidence>
<dbReference type="EMBL" id="CP046640">
    <property type="protein sequence ID" value="QTL96731.1"/>
    <property type="molecule type" value="Genomic_DNA"/>
</dbReference>
<dbReference type="PANTHER" id="PTHR34389:SF2">
    <property type="entry name" value="L-RHAMNOSE MUTAROTASE"/>
    <property type="match status" value="1"/>
</dbReference>
<dbReference type="AlphaFoldDB" id="A0A8A7K5Y4"/>